<evidence type="ECO:0000313" key="2">
    <source>
        <dbReference type="Proteomes" id="UP000001194"/>
    </source>
</evidence>
<dbReference type="RefSeq" id="XP_001885030.1">
    <property type="nucleotide sequence ID" value="XM_001884995.1"/>
</dbReference>
<dbReference type="OrthoDB" id="3265433at2759"/>
<protein>
    <submittedName>
        <fullName evidence="1">Predicted protein</fullName>
    </submittedName>
</protein>
<dbReference type="AlphaFoldDB" id="B0DM64"/>
<organism evidence="2">
    <name type="scientific">Laccaria bicolor (strain S238N-H82 / ATCC MYA-4686)</name>
    <name type="common">Bicoloured deceiver</name>
    <name type="synonym">Laccaria laccata var. bicolor</name>
    <dbReference type="NCBI Taxonomy" id="486041"/>
    <lineage>
        <taxon>Eukaryota</taxon>
        <taxon>Fungi</taxon>
        <taxon>Dikarya</taxon>
        <taxon>Basidiomycota</taxon>
        <taxon>Agaricomycotina</taxon>
        <taxon>Agaricomycetes</taxon>
        <taxon>Agaricomycetidae</taxon>
        <taxon>Agaricales</taxon>
        <taxon>Agaricineae</taxon>
        <taxon>Hydnangiaceae</taxon>
        <taxon>Laccaria</taxon>
    </lineage>
</organism>
<evidence type="ECO:0000313" key="1">
    <source>
        <dbReference type="EMBL" id="EDR04139.1"/>
    </source>
</evidence>
<sequence>MAVADDSSGSTYMEQVYRVNWLRAKAQYDRWSEEHLLIPNEMNWTRLYFINKAREWAGLRDLVPDKPGHVCFAEGQISMWKELAFQATKEFINAGVMCEAIALPNPS</sequence>
<name>B0DM64_LACBS</name>
<dbReference type="InParanoid" id="B0DM64"/>
<proteinExistence type="predicted"/>
<gene>
    <name evidence="1" type="ORF">LACBIDRAFT_304725</name>
</gene>
<dbReference type="EMBL" id="DS547119">
    <property type="protein sequence ID" value="EDR04139.1"/>
    <property type="molecule type" value="Genomic_DNA"/>
</dbReference>
<dbReference type="KEGG" id="lbc:LACBIDRAFT_304725"/>
<dbReference type="Proteomes" id="UP000001194">
    <property type="component" value="Unassembled WGS sequence"/>
</dbReference>
<keyword evidence="2" id="KW-1185">Reference proteome</keyword>
<dbReference type="GeneID" id="6080698"/>
<accession>B0DM64</accession>
<dbReference type="HOGENOM" id="CLU_003703_6_1_1"/>
<reference evidence="1 2" key="1">
    <citation type="journal article" date="2008" name="Nature">
        <title>The genome of Laccaria bicolor provides insights into mycorrhizal symbiosis.</title>
        <authorList>
            <person name="Martin F."/>
            <person name="Aerts A."/>
            <person name="Ahren D."/>
            <person name="Brun A."/>
            <person name="Danchin E.G.J."/>
            <person name="Duchaussoy F."/>
            <person name="Gibon J."/>
            <person name="Kohler A."/>
            <person name="Lindquist E."/>
            <person name="Pereda V."/>
            <person name="Salamov A."/>
            <person name="Shapiro H.J."/>
            <person name="Wuyts J."/>
            <person name="Blaudez D."/>
            <person name="Buee M."/>
            <person name="Brokstein P."/>
            <person name="Canbaeck B."/>
            <person name="Cohen D."/>
            <person name="Courty P.E."/>
            <person name="Coutinho P.M."/>
            <person name="Delaruelle C."/>
            <person name="Detter J.C."/>
            <person name="Deveau A."/>
            <person name="DiFazio S."/>
            <person name="Duplessis S."/>
            <person name="Fraissinet-Tachet L."/>
            <person name="Lucic E."/>
            <person name="Frey-Klett P."/>
            <person name="Fourrey C."/>
            <person name="Feussner I."/>
            <person name="Gay G."/>
            <person name="Grimwood J."/>
            <person name="Hoegger P.J."/>
            <person name="Jain P."/>
            <person name="Kilaru S."/>
            <person name="Labbe J."/>
            <person name="Lin Y.C."/>
            <person name="Legue V."/>
            <person name="Le Tacon F."/>
            <person name="Marmeisse R."/>
            <person name="Melayah D."/>
            <person name="Montanini B."/>
            <person name="Muratet M."/>
            <person name="Nehls U."/>
            <person name="Niculita-Hirzel H."/>
            <person name="Oudot-Le Secq M.P."/>
            <person name="Peter M."/>
            <person name="Quesneville H."/>
            <person name="Rajashekar B."/>
            <person name="Reich M."/>
            <person name="Rouhier N."/>
            <person name="Schmutz J."/>
            <person name="Yin T."/>
            <person name="Chalot M."/>
            <person name="Henrissat B."/>
            <person name="Kuees U."/>
            <person name="Lucas S."/>
            <person name="Van de Peer Y."/>
            <person name="Podila G.K."/>
            <person name="Polle A."/>
            <person name="Pukkila P.J."/>
            <person name="Richardson P.M."/>
            <person name="Rouze P."/>
            <person name="Sanders I.R."/>
            <person name="Stajich J.E."/>
            <person name="Tunlid A."/>
            <person name="Tuskan G."/>
            <person name="Grigoriev I.V."/>
        </authorList>
    </citation>
    <scope>NUCLEOTIDE SEQUENCE [LARGE SCALE GENOMIC DNA]</scope>
    <source>
        <strain evidence="2">S238N-H82 / ATCC MYA-4686</strain>
    </source>
</reference>